<keyword evidence="3" id="KW-1185">Reference proteome</keyword>
<evidence type="ECO:0000256" key="1">
    <source>
        <dbReference type="SAM" id="MobiDB-lite"/>
    </source>
</evidence>
<evidence type="ECO:0000313" key="3">
    <source>
        <dbReference type="Proteomes" id="UP000267145"/>
    </source>
</evidence>
<dbReference type="EMBL" id="RBVV01000059">
    <property type="protein sequence ID" value="RNJ56345.1"/>
    <property type="molecule type" value="Genomic_DNA"/>
</dbReference>
<name>A0A3M9Y831_9PEZI</name>
<dbReference type="AlphaFoldDB" id="A0A3M9Y831"/>
<comment type="caution">
    <text evidence="2">The sequence shown here is derived from an EMBL/GenBank/DDBJ whole genome shotgun (WGS) entry which is preliminary data.</text>
</comment>
<dbReference type="GeneID" id="39611089"/>
<sequence>MTTTLARKPKRRTGAADRATADYAQGQRAQGSRETARRAHQPGTRARSARRRVSMKGMWARAPKKEFVVASRHE</sequence>
<evidence type="ECO:0000313" key="2">
    <source>
        <dbReference type="EMBL" id="RNJ56345.1"/>
    </source>
</evidence>
<protein>
    <submittedName>
        <fullName evidence="2">Uncharacterized protein</fullName>
    </submittedName>
</protein>
<organism evidence="2 3">
    <name type="scientific">Verticillium nonalfalfae</name>
    <dbReference type="NCBI Taxonomy" id="1051616"/>
    <lineage>
        <taxon>Eukaryota</taxon>
        <taxon>Fungi</taxon>
        <taxon>Dikarya</taxon>
        <taxon>Ascomycota</taxon>
        <taxon>Pezizomycotina</taxon>
        <taxon>Sordariomycetes</taxon>
        <taxon>Hypocreomycetidae</taxon>
        <taxon>Glomerellales</taxon>
        <taxon>Plectosphaerellaceae</taxon>
        <taxon>Verticillium</taxon>
    </lineage>
</organism>
<feature type="region of interest" description="Disordered" evidence="1">
    <location>
        <begin position="1"/>
        <end position="58"/>
    </location>
</feature>
<reference evidence="2 3" key="1">
    <citation type="submission" date="2018-10" db="EMBL/GenBank/DDBJ databases">
        <title>Genome sequence of Verticillium nonalfalfae VnAa140.</title>
        <authorList>
            <person name="Stajich J.E."/>
            <person name="Kasson M.T."/>
        </authorList>
    </citation>
    <scope>NUCLEOTIDE SEQUENCE [LARGE SCALE GENOMIC DNA]</scope>
    <source>
        <strain evidence="2 3">VnAa140</strain>
    </source>
</reference>
<dbReference type="Proteomes" id="UP000267145">
    <property type="component" value="Unassembled WGS sequence"/>
</dbReference>
<dbReference type="RefSeq" id="XP_028494503.1">
    <property type="nucleotide sequence ID" value="XM_028641510.1"/>
</dbReference>
<accession>A0A3M9Y831</accession>
<gene>
    <name evidence="2" type="ORF">D7B24_007400</name>
</gene>
<proteinExistence type="predicted"/>